<evidence type="ECO:0000313" key="3">
    <source>
        <dbReference type="Proteomes" id="UP000518300"/>
    </source>
</evidence>
<dbReference type="RefSeq" id="WP_169347168.1">
    <property type="nucleotide sequence ID" value="NZ_JABBJJ010000113.1"/>
</dbReference>
<dbReference type="SUPFAM" id="SSF75304">
    <property type="entry name" value="Amidase signature (AS) enzymes"/>
    <property type="match status" value="1"/>
</dbReference>
<dbReference type="PROSITE" id="PS00571">
    <property type="entry name" value="AMIDASES"/>
    <property type="match status" value="1"/>
</dbReference>
<dbReference type="InterPro" id="IPR023631">
    <property type="entry name" value="Amidase_dom"/>
</dbReference>
<dbReference type="GO" id="GO:0003824">
    <property type="term" value="F:catalytic activity"/>
    <property type="evidence" value="ECO:0007669"/>
    <property type="project" value="InterPro"/>
</dbReference>
<name>A0A848LJL8_9BACT</name>
<dbReference type="Proteomes" id="UP000518300">
    <property type="component" value="Unassembled WGS sequence"/>
</dbReference>
<proteinExistence type="predicted"/>
<protein>
    <submittedName>
        <fullName evidence="2">Amidase</fullName>
    </submittedName>
</protein>
<dbReference type="Gene3D" id="3.90.1300.10">
    <property type="entry name" value="Amidase signature (AS) domain"/>
    <property type="match status" value="1"/>
</dbReference>
<keyword evidence="3" id="KW-1185">Reference proteome</keyword>
<sequence length="388" mass="39981">MKTDPHGAWAYRPDAPLRGAAHGPLAGLTFSAKDLYGVPGWPLQGSSRAVLPEVADSPLVARLLGLGATLVGKTHLHEVALGITGANAFGGTRNPMDPTRVAGGSSGGAAVSVATGEVDFALGTDTGGSIRVPAAWCGVVGFKPTKGSAAWPTEGVLPLSDTCDHTGPLARDVRAVVRVHTALSGEAVAPREWDGVRVGVWDIPGWVTPEVWAVVEAEAARLTALGARVTRVPFPEVMDAYTPIVLSEAAVVHARALASEAPGFIPATEANLRAGAALSPADVAAARARREAYRARLEAVFGEVDVLLGPAVPDVAPRFGQEEVTVAEGMLPVRRAVLRVTSPWSLLGAPTLCLPRPLGGLSVGVQFVAPWGQDAALLGWGLGLEGPR</sequence>
<dbReference type="InterPro" id="IPR020556">
    <property type="entry name" value="Amidase_CS"/>
</dbReference>
<dbReference type="PANTHER" id="PTHR11895:SF151">
    <property type="entry name" value="GLUTAMYL-TRNA(GLN) AMIDOTRANSFERASE SUBUNIT A"/>
    <property type="match status" value="1"/>
</dbReference>
<dbReference type="Pfam" id="PF01425">
    <property type="entry name" value="Amidase"/>
    <property type="match status" value="1"/>
</dbReference>
<reference evidence="2 3" key="1">
    <citation type="submission" date="2020-04" db="EMBL/GenBank/DDBJ databases">
        <title>Draft genome of Pyxidicoccus fallax type strain.</title>
        <authorList>
            <person name="Whitworth D.E."/>
        </authorList>
    </citation>
    <scope>NUCLEOTIDE SEQUENCE [LARGE SCALE GENOMIC DNA]</scope>
    <source>
        <strain evidence="2 3">DSM 14698</strain>
    </source>
</reference>
<dbReference type="InterPro" id="IPR036928">
    <property type="entry name" value="AS_sf"/>
</dbReference>
<organism evidence="2 3">
    <name type="scientific">Pyxidicoccus fallax</name>
    <dbReference type="NCBI Taxonomy" id="394095"/>
    <lineage>
        <taxon>Bacteria</taxon>
        <taxon>Pseudomonadati</taxon>
        <taxon>Myxococcota</taxon>
        <taxon>Myxococcia</taxon>
        <taxon>Myxococcales</taxon>
        <taxon>Cystobacterineae</taxon>
        <taxon>Myxococcaceae</taxon>
        <taxon>Pyxidicoccus</taxon>
    </lineage>
</organism>
<gene>
    <name evidence="2" type="ORF">HG543_23955</name>
</gene>
<feature type="domain" description="Amidase" evidence="1">
    <location>
        <begin position="14"/>
        <end position="378"/>
    </location>
</feature>
<dbReference type="InterPro" id="IPR000120">
    <property type="entry name" value="Amidase"/>
</dbReference>
<evidence type="ECO:0000313" key="2">
    <source>
        <dbReference type="EMBL" id="NMO17888.1"/>
    </source>
</evidence>
<dbReference type="AlphaFoldDB" id="A0A848LJL8"/>
<dbReference type="PANTHER" id="PTHR11895">
    <property type="entry name" value="TRANSAMIDASE"/>
    <property type="match status" value="1"/>
</dbReference>
<dbReference type="EMBL" id="JABBJJ010000113">
    <property type="protein sequence ID" value="NMO17888.1"/>
    <property type="molecule type" value="Genomic_DNA"/>
</dbReference>
<evidence type="ECO:0000259" key="1">
    <source>
        <dbReference type="Pfam" id="PF01425"/>
    </source>
</evidence>
<comment type="caution">
    <text evidence="2">The sequence shown here is derived from an EMBL/GenBank/DDBJ whole genome shotgun (WGS) entry which is preliminary data.</text>
</comment>
<accession>A0A848LJL8</accession>